<feature type="compositionally biased region" description="Basic and acidic residues" evidence="1">
    <location>
        <begin position="30"/>
        <end position="39"/>
    </location>
</feature>
<evidence type="ECO:0000313" key="2">
    <source>
        <dbReference type="EMBL" id="KAH1114052.1"/>
    </source>
</evidence>
<reference evidence="2 3" key="1">
    <citation type="journal article" date="2021" name="Plant Biotechnol. J.">
        <title>Multi-omics assisted identification of the key and species-specific regulatory components of drought-tolerant mechanisms in Gossypium stocksii.</title>
        <authorList>
            <person name="Yu D."/>
            <person name="Ke L."/>
            <person name="Zhang D."/>
            <person name="Wu Y."/>
            <person name="Sun Y."/>
            <person name="Mei J."/>
            <person name="Sun J."/>
            <person name="Sun Y."/>
        </authorList>
    </citation>
    <scope>NUCLEOTIDE SEQUENCE [LARGE SCALE GENOMIC DNA]</scope>
    <source>
        <strain evidence="3">cv. E1</strain>
        <tissue evidence="2">Leaf</tissue>
    </source>
</reference>
<gene>
    <name evidence="2" type="ORF">J1N35_007430</name>
</gene>
<evidence type="ECO:0000313" key="3">
    <source>
        <dbReference type="Proteomes" id="UP000828251"/>
    </source>
</evidence>
<dbReference type="Proteomes" id="UP000828251">
    <property type="component" value="Unassembled WGS sequence"/>
</dbReference>
<feature type="region of interest" description="Disordered" evidence="1">
    <location>
        <begin position="1"/>
        <end position="58"/>
    </location>
</feature>
<proteinExistence type="predicted"/>
<name>A0A9D3W6Z6_9ROSI</name>
<organism evidence="2 3">
    <name type="scientific">Gossypium stocksii</name>
    <dbReference type="NCBI Taxonomy" id="47602"/>
    <lineage>
        <taxon>Eukaryota</taxon>
        <taxon>Viridiplantae</taxon>
        <taxon>Streptophyta</taxon>
        <taxon>Embryophyta</taxon>
        <taxon>Tracheophyta</taxon>
        <taxon>Spermatophyta</taxon>
        <taxon>Magnoliopsida</taxon>
        <taxon>eudicotyledons</taxon>
        <taxon>Gunneridae</taxon>
        <taxon>Pentapetalae</taxon>
        <taxon>rosids</taxon>
        <taxon>malvids</taxon>
        <taxon>Malvales</taxon>
        <taxon>Malvaceae</taxon>
        <taxon>Malvoideae</taxon>
        <taxon>Gossypium</taxon>
    </lineage>
</organism>
<dbReference type="OrthoDB" id="10494582at2759"/>
<dbReference type="AlphaFoldDB" id="A0A9D3W6Z6"/>
<evidence type="ECO:0000256" key="1">
    <source>
        <dbReference type="SAM" id="MobiDB-lite"/>
    </source>
</evidence>
<accession>A0A9D3W6Z6</accession>
<keyword evidence="3" id="KW-1185">Reference proteome</keyword>
<sequence>MKLGLIVSRVKANSTKESDKKPVKGFSYSDPHKMRDSPKRAKSTVTKKGKEAEPDERKASKFNSMILTLTKRNSREVGLMYVDINISSQKKSAFVDTRASDLFISKKATRKLGLSINK</sequence>
<dbReference type="InterPro" id="IPR021109">
    <property type="entry name" value="Peptidase_aspartic_dom_sf"/>
</dbReference>
<protein>
    <submittedName>
        <fullName evidence="2">Uncharacterized protein</fullName>
    </submittedName>
</protein>
<comment type="caution">
    <text evidence="2">The sequence shown here is derived from an EMBL/GenBank/DDBJ whole genome shotgun (WGS) entry which is preliminary data.</text>
</comment>
<feature type="compositionally biased region" description="Basic and acidic residues" evidence="1">
    <location>
        <begin position="48"/>
        <end position="58"/>
    </location>
</feature>
<dbReference type="EMBL" id="JAIQCV010000003">
    <property type="protein sequence ID" value="KAH1114052.1"/>
    <property type="molecule type" value="Genomic_DNA"/>
</dbReference>
<dbReference type="Gene3D" id="2.40.70.10">
    <property type="entry name" value="Acid Proteases"/>
    <property type="match status" value="1"/>
</dbReference>